<accession>A0A849VNH9</accession>
<name>A0A849VNH9_9HYPH</name>
<sequence length="320" mass="35941">MAENTAISWATHTFNPWMGCTKVSPACDGCYAEALMDKRYGKVQWGPHGERVRTAPANWKQPIKWNRQAEHDGTRPFVFCASLADVFDNQVPAEWRRDLFDLIRATPNLVWLLLTKRPQNIVKMVKFVGFMPSNIAFGTTIEDRQRLESNLPALIVAGGLRPLFLFASCEPLLGDLGDLSPWMTGDSHPQRLAEGETFEKGFKITADGWPTLPAVGWWITGGETDQGGHRARPTHPDWFRAIRDQALAHGLAYHHKQNGEWSPLQANDGEWPTDEGSFIRLNDMGDRADDGWPMQKVGKKFTGRLLDGVTHDAFPEVNHG</sequence>
<protein>
    <submittedName>
        <fullName evidence="1">DUF5131 family protein</fullName>
    </submittedName>
</protein>
<evidence type="ECO:0000313" key="1">
    <source>
        <dbReference type="EMBL" id="NTS31391.1"/>
    </source>
</evidence>
<dbReference type="RefSeq" id="WP_174208017.1">
    <property type="nucleotide sequence ID" value="NZ_JABUMX010000002.1"/>
</dbReference>
<gene>
    <name evidence="1" type="ORF">HQ945_09010</name>
</gene>
<dbReference type="AlphaFoldDB" id="A0A849VNH9"/>
<dbReference type="Pfam" id="PF07505">
    <property type="entry name" value="DUF5131"/>
    <property type="match status" value="1"/>
</dbReference>
<reference evidence="1 2" key="1">
    <citation type="submission" date="2020-05" db="EMBL/GenBank/DDBJ databases">
        <authorList>
            <person name="Kim M.K."/>
        </authorList>
    </citation>
    <scope>NUCLEOTIDE SEQUENCE [LARGE SCALE GENOMIC DNA]</scope>
    <source>
        <strain evidence="1 2">BT25</strain>
    </source>
</reference>
<organism evidence="1 2">
    <name type="scientific">Phyllobacterium pellucidum</name>
    <dbReference type="NCBI Taxonomy" id="2740464"/>
    <lineage>
        <taxon>Bacteria</taxon>
        <taxon>Pseudomonadati</taxon>
        <taxon>Pseudomonadota</taxon>
        <taxon>Alphaproteobacteria</taxon>
        <taxon>Hyphomicrobiales</taxon>
        <taxon>Phyllobacteriaceae</taxon>
        <taxon>Phyllobacterium</taxon>
    </lineage>
</organism>
<dbReference type="Proteomes" id="UP000550508">
    <property type="component" value="Unassembled WGS sequence"/>
</dbReference>
<evidence type="ECO:0000313" key="2">
    <source>
        <dbReference type="Proteomes" id="UP000550508"/>
    </source>
</evidence>
<proteinExistence type="predicted"/>
<dbReference type="InterPro" id="IPR011101">
    <property type="entry name" value="DUF5131"/>
</dbReference>
<keyword evidence="2" id="KW-1185">Reference proteome</keyword>
<comment type="caution">
    <text evidence="1">The sequence shown here is derived from an EMBL/GenBank/DDBJ whole genome shotgun (WGS) entry which is preliminary data.</text>
</comment>
<dbReference type="EMBL" id="JABUMX010000002">
    <property type="protein sequence ID" value="NTS31391.1"/>
    <property type="molecule type" value="Genomic_DNA"/>
</dbReference>